<name>A0A6J7WFV9_9CAUD</name>
<keyword evidence="1" id="KW-0175">Coiled coil</keyword>
<evidence type="ECO:0000256" key="1">
    <source>
        <dbReference type="SAM" id="Coils"/>
    </source>
</evidence>
<organism evidence="3">
    <name type="scientific">uncultured Caudovirales phage</name>
    <dbReference type="NCBI Taxonomy" id="2100421"/>
    <lineage>
        <taxon>Viruses</taxon>
        <taxon>Duplodnaviria</taxon>
        <taxon>Heunggongvirae</taxon>
        <taxon>Uroviricota</taxon>
        <taxon>Caudoviricetes</taxon>
        <taxon>Peduoviridae</taxon>
        <taxon>Maltschvirus</taxon>
        <taxon>Maltschvirus maltsch</taxon>
    </lineage>
</organism>
<proteinExistence type="predicted"/>
<dbReference type="EMBL" id="LR798240">
    <property type="protein sequence ID" value="CAB5214216.1"/>
    <property type="molecule type" value="Genomic_DNA"/>
</dbReference>
<protein>
    <submittedName>
        <fullName evidence="3">Uncharacterized protein</fullName>
    </submittedName>
</protein>
<sequence length="765" mass="87122">MAYDKAEVNHTYEDWYNTIMGYERAYKRWEARVDRIVKKYKDDSRYDRNPNARFNILWSNVQTIQPAIFARLPRPDVSRRFRDNDPIGRVASMMLERALEFEIEHYGDYKSAMNNSVLDRLLGGRGVAWVRYEPHIVGEMADEADGAPDDGYQITEDSDEAETPEGQEIENQERIEYECCPVDYVHWKDFGHTIGRTWEEVTAVWRKVYMNRPALVERFGEDLGYKIPLDTKPEDLKQSYRPGDGQYEACVYEVWDKETGKVLWISKSLGKILEERDDPLGLECFFPCPKPLYATLTTDSLEPIPDFVIYQDQARELDTLCDRIDGLINALKVRGVYDASNVELQRLFSEGENNTLIPVKNWQAFAEKQGMKGAIDLVDIAPFAQALAQCYQAMEQVKGQIYELMGIADIQRGQTDPSETLGAQIIKSNNAAGRLKTMQHAVVDFATTLLSIKAQIICNHFTDETLLQISGAMQLSPQDQQMIPQAIQLLRNEAAKNFRIEVTSDSMIYQDEQQEKADRMAFLQAVGGFMQQAVPLVQNAPELAPMALEMLKFGVTAFKAGKQLEGIIDQTADELRNQAEQAKGKPKPPSPEMMKMQMQMQIEQAKMQSRQQEMQAQAQLEQQKMAAQMQLEKAKQEYQAQENQLKFQLEEQRNQMDREMEMKVAQMKMMTERNTQVLLAHINNGAKIEVARIGADESDGSMAYMTEEDMAKSMESPMQPIADAIGSGNQQMAQAIAALVQTINEQHNRPKTIIRGPDGRVTGVQ</sequence>
<reference evidence="3" key="1">
    <citation type="submission" date="2020-05" db="EMBL/GenBank/DDBJ databases">
        <authorList>
            <person name="Chiriac C."/>
            <person name="Salcher M."/>
            <person name="Ghai R."/>
            <person name="Kavagutti S V."/>
        </authorList>
    </citation>
    <scope>NUCLEOTIDE SEQUENCE</scope>
</reference>
<evidence type="ECO:0000256" key="2">
    <source>
        <dbReference type="SAM" id="MobiDB-lite"/>
    </source>
</evidence>
<feature type="region of interest" description="Disordered" evidence="2">
    <location>
        <begin position="141"/>
        <end position="170"/>
    </location>
</feature>
<evidence type="ECO:0000313" key="3">
    <source>
        <dbReference type="EMBL" id="CAB5214216.1"/>
    </source>
</evidence>
<feature type="compositionally biased region" description="Acidic residues" evidence="2">
    <location>
        <begin position="156"/>
        <end position="170"/>
    </location>
</feature>
<accession>A0A6J7WFV9</accession>
<feature type="coiled-coil region" evidence="1">
    <location>
        <begin position="595"/>
        <end position="662"/>
    </location>
</feature>
<gene>
    <name evidence="3" type="ORF">UFOVP193_39</name>
</gene>